<keyword evidence="1" id="KW-0732">Signal</keyword>
<gene>
    <name evidence="2" type="ORF">CKY28_01495</name>
</gene>
<dbReference type="InterPro" id="IPR002816">
    <property type="entry name" value="TraB/PrgY/GumN_fam"/>
</dbReference>
<evidence type="ECO:0000313" key="3">
    <source>
        <dbReference type="Proteomes" id="UP000218151"/>
    </source>
</evidence>
<comment type="caution">
    <text evidence="2">The sequence shown here is derived from an EMBL/GenBank/DDBJ whole genome shotgun (WGS) entry which is preliminary data.</text>
</comment>
<evidence type="ECO:0000313" key="2">
    <source>
        <dbReference type="EMBL" id="PAX09456.1"/>
    </source>
</evidence>
<feature type="signal peptide" evidence="1">
    <location>
        <begin position="1"/>
        <end position="22"/>
    </location>
</feature>
<sequence length="302" mass="32083">MPKLLRGAVAAALAFAALPACAQVPSASGPAATADADPALWVVKDADTTVYLFGTVHVLKPGMSWFDEAVKTAFDGSKEVVLEIADLDPKAAQQVAIAKGLNMSGPGLTEKLPVDKRAAVTKALTDLGLPQQAYDRMDPWLAAVTLVAAPLEKLGFKGDSGAEKVITASAKGASKQLVGLETIEQQLGYFDSISEPEQVKFLVSAAEDLPQLGREMERMIDTWARGDADGLAAIMNENLKDSPEVARILLTNRNKRWAEWINGRMAQPGTVFVAVGAGHLAGAGSVQDQLKAYKLRATRVKY</sequence>
<dbReference type="AlphaFoldDB" id="A0A2A2SJP4"/>
<dbReference type="Proteomes" id="UP000218151">
    <property type="component" value="Unassembled WGS sequence"/>
</dbReference>
<feature type="chain" id="PRO_5013330993" evidence="1">
    <location>
        <begin position="23"/>
        <end position="302"/>
    </location>
</feature>
<organism evidence="2 3">
    <name type="scientific">Sphingomonas lenta</name>
    <dbReference type="NCBI Taxonomy" id="1141887"/>
    <lineage>
        <taxon>Bacteria</taxon>
        <taxon>Pseudomonadati</taxon>
        <taxon>Pseudomonadota</taxon>
        <taxon>Alphaproteobacteria</taxon>
        <taxon>Sphingomonadales</taxon>
        <taxon>Sphingomonadaceae</taxon>
        <taxon>Sphingomonas</taxon>
    </lineage>
</organism>
<dbReference type="PANTHER" id="PTHR40590:SF1">
    <property type="entry name" value="CYTOPLASMIC PROTEIN"/>
    <property type="match status" value="1"/>
</dbReference>
<accession>A0A2A2SJP4</accession>
<dbReference type="InterPro" id="IPR047111">
    <property type="entry name" value="YbaP-like"/>
</dbReference>
<dbReference type="RefSeq" id="WP_095996563.1">
    <property type="nucleotide sequence ID" value="NZ_NSLI01000001.1"/>
</dbReference>
<reference evidence="3" key="1">
    <citation type="submission" date="2017-09" db="EMBL/GenBank/DDBJ databases">
        <authorList>
            <person name="Feng G."/>
            <person name="Zhu H."/>
        </authorList>
    </citation>
    <scope>NUCLEOTIDE SEQUENCE [LARGE SCALE GENOMIC DNA]</scope>
    <source>
        <strain evidence="3">1PNM-20</strain>
    </source>
</reference>
<keyword evidence="3" id="KW-1185">Reference proteome</keyword>
<dbReference type="PANTHER" id="PTHR40590">
    <property type="entry name" value="CYTOPLASMIC PROTEIN-RELATED"/>
    <property type="match status" value="1"/>
</dbReference>
<name>A0A2A2SJP4_9SPHN</name>
<dbReference type="OrthoDB" id="9806326at2"/>
<dbReference type="CDD" id="cd14789">
    <property type="entry name" value="Tiki"/>
    <property type="match status" value="1"/>
</dbReference>
<dbReference type="EMBL" id="NSLI01000001">
    <property type="protein sequence ID" value="PAX09456.1"/>
    <property type="molecule type" value="Genomic_DNA"/>
</dbReference>
<dbReference type="Pfam" id="PF01963">
    <property type="entry name" value="TraB_PrgY_gumN"/>
    <property type="match status" value="1"/>
</dbReference>
<evidence type="ECO:0000256" key="1">
    <source>
        <dbReference type="SAM" id="SignalP"/>
    </source>
</evidence>
<protein>
    <submittedName>
        <fullName evidence="2">TraB/GumN family protein</fullName>
    </submittedName>
</protein>
<proteinExistence type="predicted"/>